<reference evidence="2" key="1">
    <citation type="submission" date="2015-05" db="UniProtKB">
        <authorList>
            <consortium name="EnsemblMetazoa"/>
        </authorList>
    </citation>
    <scope>IDENTIFICATION</scope>
</reference>
<dbReference type="EMBL" id="ACPB03018648">
    <property type="status" value="NOT_ANNOTATED_CDS"/>
    <property type="molecule type" value="Genomic_DNA"/>
</dbReference>
<dbReference type="EMBL" id="ACPB03018646">
    <property type="status" value="NOT_ANNOTATED_CDS"/>
    <property type="molecule type" value="Genomic_DNA"/>
</dbReference>
<dbReference type="EnsemblMetazoa" id="RPRC006706-RA">
    <property type="protein sequence ID" value="RPRC006706-PA"/>
    <property type="gene ID" value="RPRC006706"/>
</dbReference>
<proteinExistence type="predicted"/>
<evidence type="ECO:0000313" key="2">
    <source>
        <dbReference type="EnsemblMetazoa" id="RPRC006706-PA"/>
    </source>
</evidence>
<keyword evidence="3" id="KW-1185">Reference proteome</keyword>
<dbReference type="HOGENOM" id="CLU_919229_0_0_1"/>
<organism evidence="2 3">
    <name type="scientific">Rhodnius prolixus</name>
    <name type="common">Triatomid bug</name>
    <dbReference type="NCBI Taxonomy" id="13249"/>
    <lineage>
        <taxon>Eukaryota</taxon>
        <taxon>Metazoa</taxon>
        <taxon>Ecdysozoa</taxon>
        <taxon>Arthropoda</taxon>
        <taxon>Hexapoda</taxon>
        <taxon>Insecta</taxon>
        <taxon>Pterygota</taxon>
        <taxon>Neoptera</taxon>
        <taxon>Paraneoptera</taxon>
        <taxon>Hemiptera</taxon>
        <taxon>Heteroptera</taxon>
        <taxon>Panheteroptera</taxon>
        <taxon>Cimicomorpha</taxon>
        <taxon>Reduviidae</taxon>
        <taxon>Triatominae</taxon>
        <taxon>Rhodnius</taxon>
    </lineage>
</organism>
<dbReference type="EMBL" id="ACPB03018645">
    <property type="status" value="NOT_ANNOTATED_CDS"/>
    <property type="molecule type" value="Genomic_DNA"/>
</dbReference>
<dbReference type="Proteomes" id="UP000015103">
    <property type="component" value="Unassembled WGS sequence"/>
</dbReference>
<evidence type="ECO:0000256" key="1">
    <source>
        <dbReference type="SAM" id="MobiDB-lite"/>
    </source>
</evidence>
<dbReference type="EMBL" id="ACPB03018647">
    <property type="status" value="NOT_ANNOTATED_CDS"/>
    <property type="molecule type" value="Genomic_DNA"/>
</dbReference>
<accession>T1HRN6</accession>
<evidence type="ECO:0000313" key="3">
    <source>
        <dbReference type="Proteomes" id="UP000015103"/>
    </source>
</evidence>
<feature type="region of interest" description="Disordered" evidence="1">
    <location>
        <begin position="195"/>
        <end position="229"/>
    </location>
</feature>
<name>T1HRN6_RHOPR</name>
<dbReference type="InParanoid" id="T1HRN6"/>
<sequence length="303" mass="33528">MANMGNFVVKMKSRKRKQIDDRTQSMPIKAVVDVEAISSSTCIISTAPAADVLDTVVDPLGRIHSFTSSEAKRSDTLLPKCDAKLDYKKEVEKMANWYPPHIDPAKHPLIPYPLPAPAVELRAGRFMSMCLCLKRNGLQSDCPKTGCQGNPECMRYLVPACIPSGFTLPGAKESFLQKADDPECYSKCELLKGQQTQEKPTRTATGAAGDGDVDVQPKPASPKEVDPTREKQMAASVTKLVRFIPNEPPNYISEPPVNDYKAPCRRHAKHGFPGSQKYTKYSRCRLKGGKTVPKILYREKIGF</sequence>
<dbReference type="VEuPathDB" id="VectorBase:RPRC006706"/>
<feature type="compositionally biased region" description="Polar residues" evidence="1">
    <location>
        <begin position="195"/>
        <end position="204"/>
    </location>
</feature>
<dbReference type="EMBL" id="ACPB03018649">
    <property type="status" value="NOT_ANNOTATED_CDS"/>
    <property type="molecule type" value="Genomic_DNA"/>
</dbReference>
<protein>
    <submittedName>
        <fullName evidence="2">Uncharacterized protein</fullName>
    </submittedName>
</protein>
<dbReference type="AlphaFoldDB" id="T1HRN6"/>